<comment type="caution">
    <text evidence="2">The sequence shown here is derived from an EMBL/GenBank/DDBJ whole genome shotgun (WGS) entry which is preliminary data.</text>
</comment>
<evidence type="ECO:0000313" key="3">
    <source>
        <dbReference type="Proteomes" id="UP000813444"/>
    </source>
</evidence>
<reference evidence="2" key="1">
    <citation type="journal article" date="2021" name="Nat. Commun.">
        <title>Genetic determinants of endophytism in the Arabidopsis root mycobiome.</title>
        <authorList>
            <person name="Mesny F."/>
            <person name="Miyauchi S."/>
            <person name="Thiergart T."/>
            <person name="Pickel B."/>
            <person name="Atanasova L."/>
            <person name="Karlsson M."/>
            <person name="Huettel B."/>
            <person name="Barry K.W."/>
            <person name="Haridas S."/>
            <person name="Chen C."/>
            <person name="Bauer D."/>
            <person name="Andreopoulos W."/>
            <person name="Pangilinan J."/>
            <person name="LaButti K."/>
            <person name="Riley R."/>
            <person name="Lipzen A."/>
            <person name="Clum A."/>
            <person name="Drula E."/>
            <person name="Henrissat B."/>
            <person name="Kohler A."/>
            <person name="Grigoriev I.V."/>
            <person name="Martin F.M."/>
            <person name="Hacquard S."/>
        </authorList>
    </citation>
    <scope>NUCLEOTIDE SEQUENCE</scope>
    <source>
        <strain evidence="2">MPI-CAGE-CH-0235</strain>
    </source>
</reference>
<evidence type="ECO:0000313" key="2">
    <source>
        <dbReference type="EMBL" id="KAH7305308.1"/>
    </source>
</evidence>
<organism evidence="2 3">
    <name type="scientific">Stachybotrys elegans</name>
    <dbReference type="NCBI Taxonomy" id="80388"/>
    <lineage>
        <taxon>Eukaryota</taxon>
        <taxon>Fungi</taxon>
        <taxon>Dikarya</taxon>
        <taxon>Ascomycota</taxon>
        <taxon>Pezizomycotina</taxon>
        <taxon>Sordariomycetes</taxon>
        <taxon>Hypocreomycetidae</taxon>
        <taxon>Hypocreales</taxon>
        <taxon>Stachybotryaceae</taxon>
        <taxon>Stachybotrys</taxon>
    </lineage>
</organism>
<evidence type="ECO:0000256" key="1">
    <source>
        <dbReference type="SAM" id="Phobius"/>
    </source>
</evidence>
<protein>
    <submittedName>
        <fullName evidence="2">Uncharacterized protein</fullName>
    </submittedName>
</protein>
<dbReference type="Proteomes" id="UP000813444">
    <property type="component" value="Unassembled WGS sequence"/>
</dbReference>
<name>A0A8K0SGJ8_9HYPO</name>
<gene>
    <name evidence="2" type="ORF">B0I35DRAFT_464917</name>
</gene>
<feature type="transmembrane region" description="Helical" evidence="1">
    <location>
        <begin position="161"/>
        <end position="182"/>
    </location>
</feature>
<proteinExistence type="predicted"/>
<accession>A0A8K0SGJ8</accession>
<keyword evidence="1" id="KW-0812">Transmembrane</keyword>
<feature type="transmembrane region" description="Helical" evidence="1">
    <location>
        <begin position="55"/>
        <end position="75"/>
    </location>
</feature>
<dbReference type="EMBL" id="JAGPNK010000019">
    <property type="protein sequence ID" value="KAH7305308.1"/>
    <property type="molecule type" value="Genomic_DNA"/>
</dbReference>
<dbReference type="OrthoDB" id="4768051at2759"/>
<keyword evidence="3" id="KW-1185">Reference proteome</keyword>
<sequence>MKGHLDNCFSLQRANNMDTQGYNPQKAHPAEAVLSPKAYSRWGQLKHLLKTEVSWRLAMGLCFTMLLITVLHSFARLGELGSWNRRLFNTLTILLTSLMSMSLGSLCTFLGAMIRWPLLAGKSHSASDADIVLRMHTLAGSATLIWRHFKAWSLDKSTFVITAYLLLNVGVRFSVAGFGLTFELQETPGVNFPAMTPDWTSREWFPIEPALVERLYGAPDSPKLPQVQQINMSRTMDSGGRLPDMPGDLMSQARDLRQFASLGLLLQPLDFDIETPSNFNRNNLSRAGIDRKVNGKTVTYSYSLREFISAEEYISRENVIYSSSTCQTWFVDGIVVFDSNMKMLGNLLLGNLSNPIGKDAEVLRELSHYVTGWELDLALAIRWDVRDNWRTFSDPSGCAKTYRRASSLSDVLENPEQARLKVCREKPSSLLDYDMIDISFQMQICSDAIVDSPMNLTAAGEVTTAKDPHTAMPFSGYGWPLETADGMENRINF</sequence>
<keyword evidence="1" id="KW-1133">Transmembrane helix</keyword>
<feature type="transmembrane region" description="Helical" evidence="1">
    <location>
        <begin position="87"/>
        <end position="111"/>
    </location>
</feature>
<keyword evidence="1" id="KW-0472">Membrane</keyword>
<dbReference type="AlphaFoldDB" id="A0A8K0SGJ8"/>